<organism evidence="3 4">
    <name type="scientific">Brevundimonas vesicularis</name>
    <name type="common">Pseudomonas vesicularis</name>
    <dbReference type="NCBI Taxonomy" id="41276"/>
    <lineage>
        <taxon>Bacteria</taxon>
        <taxon>Pseudomonadati</taxon>
        <taxon>Pseudomonadota</taxon>
        <taxon>Alphaproteobacteria</taxon>
        <taxon>Caulobacterales</taxon>
        <taxon>Caulobacteraceae</taxon>
        <taxon>Brevundimonas</taxon>
    </lineage>
</organism>
<sequence>MLRIAVTALLLATTPFAASAQPQGQPATHVEITQAEDAWRQARIAGDVAFLERFYAQEARIQGMDGKTLSREADIAMFKTGQIKPKFITHGPLNISTYGDVAVVTGVDHLGGTAFGRYGEMYLRFTDVLVRRDGRWQLVVQQTTSTTGF</sequence>
<evidence type="ECO:0000259" key="2">
    <source>
        <dbReference type="Pfam" id="PF14534"/>
    </source>
</evidence>
<reference evidence="3 4" key="1">
    <citation type="submission" date="2018-06" db="EMBL/GenBank/DDBJ databases">
        <authorList>
            <consortium name="Pathogen Informatics"/>
            <person name="Doyle S."/>
        </authorList>
    </citation>
    <scope>NUCLEOTIDE SEQUENCE [LARGE SCALE GENOMIC DNA]</scope>
    <source>
        <strain evidence="3 4">NCTC11166</strain>
    </source>
</reference>
<dbReference type="EMBL" id="UAQP01000014">
    <property type="protein sequence ID" value="SPU54801.1"/>
    <property type="molecule type" value="Genomic_DNA"/>
</dbReference>
<feature type="domain" description="DUF4440" evidence="2">
    <location>
        <begin position="32"/>
        <end position="138"/>
    </location>
</feature>
<keyword evidence="1" id="KW-0732">Signal</keyword>
<dbReference type="Pfam" id="PF14534">
    <property type="entry name" value="DUF4440"/>
    <property type="match status" value="1"/>
</dbReference>
<feature type="signal peptide" evidence="1">
    <location>
        <begin position="1"/>
        <end position="20"/>
    </location>
</feature>
<feature type="chain" id="PRO_5015941450" description="DUF4440 domain-containing protein" evidence="1">
    <location>
        <begin position="21"/>
        <end position="149"/>
    </location>
</feature>
<protein>
    <recommendedName>
        <fullName evidence="2">DUF4440 domain-containing protein</fullName>
    </recommendedName>
</protein>
<gene>
    <name evidence="3" type="ORF">NCTC11166_02187</name>
</gene>
<name>A0A2X1CKP8_BREVE</name>
<evidence type="ECO:0000256" key="1">
    <source>
        <dbReference type="SAM" id="SignalP"/>
    </source>
</evidence>
<proteinExistence type="predicted"/>
<dbReference type="AlphaFoldDB" id="A0A2X1CKP8"/>
<evidence type="ECO:0000313" key="3">
    <source>
        <dbReference type="EMBL" id="SPU54801.1"/>
    </source>
</evidence>
<dbReference type="InterPro" id="IPR027843">
    <property type="entry name" value="DUF4440"/>
</dbReference>
<dbReference type="InterPro" id="IPR032710">
    <property type="entry name" value="NTF2-like_dom_sf"/>
</dbReference>
<dbReference type="Proteomes" id="UP000251186">
    <property type="component" value="Unassembled WGS sequence"/>
</dbReference>
<accession>A0A2X1CKP8</accession>
<dbReference type="SUPFAM" id="SSF54427">
    <property type="entry name" value="NTF2-like"/>
    <property type="match status" value="1"/>
</dbReference>
<evidence type="ECO:0000313" key="4">
    <source>
        <dbReference type="Proteomes" id="UP000251186"/>
    </source>
</evidence>
<dbReference type="RefSeq" id="WP_112862915.1">
    <property type="nucleotide sequence ID" value="NZ_UAQP01000014.1"/>
</dbReference>
<dbReference type="Gene3D" id="3.10.450.50">
    <property type="match status" value="1"/>
</dbReference>